<comment type="subcellular location">
    <subcellularLocation>
        <location evidence="1">Cell membrane</location>
        <topology evidence="1">Multi-pass membrane protein</topology>
    </subcellularLocation>
</comment>
<feature type="transmembrane region" description="Helical" evidence="7">
    <location>
        <begin position="26"/>
        <end position="48"/>
    </location>
</feature>
<proteinExistence type="predicted"/>
<feature type="region of interest" description="Disordered" evidence="6">
    <location>
        <begin position="1"/>
        <end position="24"/>
    </location>
</feature>
<feature type="transmembrane region" description="Helical" evidence="7">
    <location>
        <begin position="311"/>
        <end position="335"/>
    </location>
</feature>
<keyword evidence="2" id="KW-1003">Cell membrane</keyword>
<keyword evidence="5 7" id="KW-0472">Membrane</keyword>
<gene>
    <name evidence="8" type="ORF">UC8_22420</name>
</gene>
<dbReference type="OrthoDB" id="291846at2"/>
<feature type="transmembrane region" description="Helical" evidence="7">
    <location>
        <begin position="376"/>
        <end position="394"/>
    </location>
</feature>
<protein>
    <submittedName>
        <fullName evidence="8">Polysaccharide biosynthesis protein</fullName>
    </submittedName>
</protein>
<sequence>MAGITRTARHPLAEPREHPPQRSGGLGGLLSVSGTFLTSFMLFGWFAVQGIVLARMLGPEGRGGFAATIAYPQMLLYLGLLGAADLFARRAARWQSNDAPLRRAALRYGGLTGTLTMLASGLLILIAMPEDKRSLIPLALLVAATLPFQHVRLAVQAVDHGCGRLNRYNASRLLAAAAPPFALAVAWVAGLRSLQGAVYVYAAAMFVSVGLVHWGMRQSWWGEASPSTRTALREGRGFAGSQVVAELLDRADVGLILWLGTLLEQGFYAAAVPIAGTMAIVPMAVATYTFRHGAVGQRPFTTRQATVKLGVLSLAQLISGLALAAVLPVVIPLLYGPDFAPAVVFVWWLLPAAALRGVVIAVDGYLRGRNRSRPGIVARVIALLVLLGCSAGLYSQWGVYAIPFSLGIAQAVATLLVVVAMYGEVGQRDEADLHDAADQKDVNVREATDD</sequence>
<feature type="transmembrane region" description="Helical" evidence="7">
    <location>
        <begin position="108"/>
        <end position="128"/>
    </location>
</feature>
<dbReference type="PANTHER" id="PTHR30250:SF11">
    <property type="entry name" value="O-ANTIGEN TRANSPORTER-RELATED"/>
    <property type="match status" value="1"/>
</dbReference>
<keyword evidence="9" id="KW-1185">Reference proteome</keyword>
<evidence type="ECO:0000256" key="2">
    <source>
        <dbReference type="ARBA" id="ARBA00022475"/>
    </source>
</evidence>
<feature type="compositionally biased region" description="Basic and acidic residues" evidence="6">
    <location>
        <begin position="11"/>
        <end position="20"/>
    </location>
</feature>
<evidence type="ECO:0000256" key="3">
    <source>
        <dbReference type="ARBA" id="ARBA00022692"/>
    </source>
</evidence>
<dbReference type="Proteomes" id="UP000325286">
    <property type="component" value="Chromosome"/>
</dbReference>
<evidence type="ECO:0000313" key="9">
    <source>
        <dbReference type="Proteomes" id="UP000325286"/>
    </source>
</evidence>
<evidence type="ECO:0000313" key="8">
    <source>
        <dbReference type="EMBL" id="QEG40235.1"/>
    </source>
</evidence>
<accession>A0A5B9QS85</accession>
<dbReference type="EMBL" id="CP042914">
    <property type="protein sequence ID" value="QEG40235.1"/>
    <property type="molecule type" value="Genomic_DNA"/>
</dbReference>
<dbReference type="GO" id="GO:0005886">
    <property type="term" value="C:plasma membrane"/>
    <property type="evidence" value="ECO:0007669"/>
    <property type="project" value="UniProtKB-SubCell"/>
</dbReference>
<name>A0A5B9QS85_9BACT</name>
<evidence type="ECO:0000256" key="5">
    <source>
        <dbReference type="ARBA" id="ARBA00023136"/>
    </source>
</evidence>
<feature type="transmembrane region" description="Helical" evidence="7">
    <location>
        <begin position="267"/>
        <end position="290"/>
    </location>
</feature>
<evidence type="ECO:0000256" key="6">
    <source>
        <dbReference type="SAM" id="MobiDB-lite"/>
    </source>
</evidence>
<keyword evidence="4 7" id="KW-1133">Transmembrane helix</keyword>
<dbReference type="InterPro" id="IPR050833">
    <property type="entry name" value="Poly_Biosynth_Transport"/>
</dbReference>
<keyword evidence="3 7" id="KW-0812">Transmembrane</keyword>
<dbReference type="RefSeq" id="WP_068142524.1">
    <property type="nucleotide sequence ID" value="NZ_CP042914.1"/>
</dbReference>
<feature type="transmembrane region" description="Helical" evidence="7">
    <location>
        <begin position="173"/>
        <end position="191"/>
    </location>
</feature>
<evidence type="ECO:0000256" key="1">
    <source>
        <dbReference type="ARBA" id="ARBA00004651"/>
    </source>
</evidence>
<reference evidence="8 9" key="1">
    <citation type="submission" date="2019-08" db="EMBL/GenBank/DDBJ databases">
        <title>Deep-cultivation of Planctomycetes and their phenomic and genomic characterization uncovers novel biology.</title>
        <authorList>
            <person name="Wiegand S."/>
            <person name="Jogler M."/>
            <person name="Boedeker C."/>
            <person name="Pinto D."/>
            <person name="Vollmers J."/>
            <person name="Rivas-Marin E."/>
            <person name="Kohn T."/>
            <person name="Peeters S.H."/>
            <person name="Heuer A."/>
            <person name="Rast P."/>
            <person name="Oberbeckmann S."/>
            <person name="Bunk B."/>
            <person name="Jeske O."/>
            <person name="Meyerdierks A."/>
            <person name="Storesund J.E."/>
            <person name="Kallscheuer N."/>
            <person name="Luecker S."/>
            <person name="Lage O.M."/>
            <person name="Pohl T."/>
            <person name="Merkel B.J."/>
            <person name="Hornburger P."/>
            <person name="Mueller R.-W."/>
            <person name="Bruemmer F."/>
            <person name="Labrenz M."/>
            <person name="Spormann A.M."/>
            <person name="Op den Camp H."/>
            <person name="Overmann J."/>
            <person name="Amann R."/>
            <person name="Jetten M.S.M."/>
            <person name="Mascher T."/>
            <person name="Medema M.H."/>
            <person name="Devos D.P."/>
            <person name="Kaster A.-K."/>
            <person name="Ovreas L."/>
            <person name="Rohde M."/>
            <person name="Galperin M.Y."/>
            <person name="Jogler C."/>
        </authorList>
    </citation>
    <scope>NUCLEOTIDE SEQUENCE [LARGE SCALE GENOMIC DNA]</scope>
    <source>
        <strain evidence="8 9">UC8</strain>
    </source>
</reference>
<dbReference type="PANTHER" id="PTHR30250">
    <property type="entry name" value="PST FAMILY PREDICTED COLANIC ACID TRANSPORTER"/>
    <property type="match status" value="1"/>
</dbReference>
<evidence type="ECO:0000256" key="7">
    <source>
        <dbReference type="SAM" id="Phobius"/>
    </source>
</evidence>
<feature type="transmembrane region" description="Helical" evidence="7">
    <location>
        <begin position="68"/>
        <end position="88"/>
    </location>
</feature>
<organism evidence="8 9">
    <name type="scientific">Roseimaritima ulvae</name>
    <dbReference type="NCBI Taxonomy" id="980254"/>
    <lineage>
        <taxon>Bacteria</taxon>
        <taxon>Pseudomonadati</taxon>
        <taxon>Planctomycetota</taxon>
        <taxon>Planctomycetia</taxon>
        <taxon>Pirellulales</taxon>
        <taxon>Pirellulaceae</taxon>
        <taxon>Roseimaritima</taxon>
    </lineage>
</organism>
<feature type="transmembrane region" description="Helical" evidence="7">
    <location>
        <begin position="400"/>
        <end position="422"/>
    </location>
</feature>
<evidence type="ECO:0000256" key="4">
    <source>
        <dbReference type="ARBA" id="ARBA00022989"/>
    </source>
</evidence>
<feature type="transmembrane region" description="Helical" evidence="7">
    <location>
        <begin position="198"/>
        <end position="216"/>
    </location>
</feature>
<feature type="transmembrane region" description="Helical" evidence="7">
    <location>
        <begin position="341"/>
        <end position="364"/>
    </location>
</feature>
<dbReference type="KEGG" id="rul:UC8_22420"/>
<dbReference type="AlphaFoldDB" id="A0A5B9QS85"/>